<dbReference type="InterPro" id="IPR000073">
    <property type="entry name" value="AB_hydrolase_1"/>
</dbReference>
<dbReference type="PANTHER" id="PTHR43433">
    <property type="entry name" value="HYDROLASE, ALPHA/BETA FOLD FAMILY PROTEIN"/>
    <property type="match status" value="1"/>
</dbReference>
<evidence type="ECO:0000313" key="4">
    <source>
        <dbReference type="Proteomes" id="UP001501682"/>
    </source>
</evidence>
<feature type="chain" id="PRO_5046772817" evidence="1">
    <location>
        <begin position="23"/>
        <end position="292"/>
    </location>
</feature>
<gene>
    <name evidence="3" type="ORF">GCM10022292_11400</name>
</gene>
<dbReference type="Gene3D" id="3.40.50.1820">
    <property type="entry name" value="alpha/beta hydrolase"/>
    <property type="match status" value="1"/>
</dbReference>
<protein>
    <submittedName>
        <fullName evidence="3">Alpha/beta hydrolase</fullName>
    </submittedName>
</protein>
<evidence type="ECO:0000256" key="1">
    <source>
        <dbReference type="SAM" id="SignalP"/>
    </source>
</evidence>
<dbReference type="RefSeq" id="WP_344713213.1">
    <property type="nucleotide sequence ID" value="NZ_BAABCB010000011.1"/>
</dbReference>
<feature type="domain" description="AB hydrolase-1" evidence="2">
    <location>
        <begin position="61"/>
        <end position="166"/>
    </location>
</feature>
<dbReference type="Proteomes" id="UP001501682">
    <property type="component" value="Unassembled WGS sequence"/>
</dbReference>
<name>A0ABP8CQN9_9FLAO</name>
<dbReference type="GO" id="GO:0016787">
    <property type="term" value="F:hydrolase activity"/>
    <property type="evidence" value="ECO:0007669"/>
    <property type="project" value="UniProtKB-KW"/>
</dbReference>
<dbReference type="Pfam" id="PF00561">
    <property type="entry name" value="Abhydrolase_1"/>
    <property type="match status" value="1"/>
</dbReference>
<proteinExistence type="predicted"/>
<dbReference type="SUPFAM" id="SSF53474">
    <property type="entry name" value="alpha/beta-Hydrolases"/>
    <property type="match status" value="1"/>
</dbReference>
<dbReference type="InterPro" id="IPR029058">
    <property type="entry name" value="AB_hydrolase_fold"/>
</dbReference>
<organism evidence="3 4">
    <name type="scientific">Winogradskyella damuponensis</name>
    <dbReference type="NCBI Taxonomy" id="943939"/>
    <lineage>
        <taxon>Bacteria</taxon>
        <taxon>Pseudomonadati</taxon>
        <taxon>Bacteroidota</taxon>
        <taxon>Flavobacteriia</taxon>
        <taxon>Flavobacteriales</taxon>
        <taxon>Flavobacteriaceae</taxon>
        <taxon>Winogradskyella</taxon>
    </lineage>
</organism>
<keyword evidence="3" id="KW-0378">Hydrolase</keyword>
<reference evidence="4" key="1">
    <citation type="journal article" date="2019" name="Int. J. Syst. Evol. Microbiol.">
        <title>The Global Catalogue of Microorganisms (GCM) 10K type strain sequencing project: providing services to taxonomists for standard genome sequencing and annotation.</title>
        <authorList>
            <consortium name="The Broad Institute Genomics Platform"/>
            <consortium name="The Broad Institute Genome Sequencing Center for Infectious Disease"/>
            <person name="Wu L."/>
            <person name="Ma J."/>
        </authorList>
    </citation>
    <scope>NUCLEOTIDE SEQUENCE [LARGE SCALE GENOMIC DNA]</scope>
    <source>
        <strain evidence="4">JCM 17633</strain>
    </source>
</reference>
<evidence type="ECO:0000259" key="2">
    <source>
        <dbReference type="Pfam" id="PF00561"/>
    </source>
</evidence>
<evidence type="ECO:0000313" key="3">
    <source>
        <dbReference type="EMBL" id="GAA4242180.1"/>
    </source>
</evidence>
<dbReference type="EMBL" id="BAABCB010000011">
    <property type="protein sequence ID" value="GAA4242180.1"/>
    <property type="molecule type" value="Genomic_DNA"/>
</dbReference>
<keyword evidence="1" id="KW-0732">Signal</keyword>
<sequence>MKNSIKLLGIFIFTLVCSITNAQIKMNIEFDTPYGENETVGNYITIDGAKIYYEEYGKGEPLLLIHGNNGSIKSMGNQIDYFKTKYRVIIADNRGHGKSELKTDSLTYVQITRDWEAIVNHLKLDSINIIGWSDGGIIGLKMGISGKSKIKKTVAMGANLRPDSTAVNSWAVNYALKSKKMIELKIQEHDTTQNWNSRKQRLGLLGDQPNIPIRDLSKIKAKVLIMAGDEDIIRTKHSLEIYENIPKAQLCIMPGETHFTPASNPELFNEIANKFLSEPFKRPDSNFTKWKK</sequence>
<accession>A0ABP8CQN9</accession>
<feature type="signal peptide" evidence="1">
    <location>
        <begin position="1"/>
        <end position="22"/>
    </location>
</feature>
<keyword evidence="4" id="KW-1185">Reference proteome</keyword>
<comment type="caution">
    <text evidence="3">The sequence shown here is derived from an EMBL/GenBank/DDBJ whole genome shotgun (WGS) entry which is preliminary data.</text>
</comment>
<dbReference type="PANTHER" id="PTHR43433:SF5">
    <property type="entry name" value="AB HYDROLASE-1 DOMAIN-CONTAINING PROTEIN"/>
    <property type="match status" value="1"/>
</dbReference>
<dbReference type="InterPro" id="IPR050471">
    <property type="entry name" value="AB_hydrolase"/>
</dbReference>